<evidence type="ECO:0000259" key="7">
    <source>
        <dbReference type="PROSITE" id="PS50850"/>
    </source>
</evidence>
<evidence type="ECO:0000256" key="2">
    <source>
        <dbReference type="ARBA" id="ARBA00022448"/>
    </source>
</evidence>
<feature type="transmembrane region" description="Helical" evidence="6">
    <location>
        <begin position="115"/>
        <end position="134"/>
    </location>
</feature>
<dbReference type="SUPFAM" id="SSF103473">
    <property type="entry name" value="MFS general substrate transporter"/>
    <property type="match status" value="1"/>
</dbReference>
<feature type="transmembrane region" description="Helical" evidence="6">
    <location>
        <begin position="86"/>
        <end position="103"/>
    </location>
</feature>
<dbReference type="PROSITE" id="PS50850">
    <property type="entry name" value="MFS"/>
    <property type="match status" value="1"/>
</dbReference>
<feature type="transmembrane region" description="Helical" evidence="6">
    <location>
        <begin position="48"/>
        <end position="66"/>
    </location>
</feature>
<dbReference type="PANTHER" id="PTHR23501:SF195">
    <property type="entry name" value="PEP5"/>
    <property type="match status" value="1"/>
</dbReference>
<dbReference type="Pfam" id="PF06609">
    <property type="entry name" value="TRI12"/>
    <property type="match status" value="1"/>
</dbReference>
<dbReference type="Gene3D" id="1.20.1250.20">
    <property type="entry name" value="MFS general substrate transporter like domains"/>
    <property type="match status" value="1"/>
</dbReference>
<feature type="transmembrane region" description="Helical" evidence="6">
    <location>
        <begin position="315"/>
        <end position="345"/>
    </location>
</feature>
<keyword evidence="5 6" id="KW-0472">Membrane</keyword>
<feature type="transmembrane region" description="Helical" evidence="6">
    <location>
        <begin position="275"/>
        <end position="294"/>
    </location>
</feature>
<organism evidence="8 9">
    <name type="scientific">Bionectria ochroleuca</name>
    <name type="common">Gliocladium roseum</name>
    <dbReference type="NCBI Taxonomy" id="29856"/>
    <lineage>
        <taxon>Eukaryota</taxon>
        <taxon>Fungi</taxon>
        <taxon>Dikarya</taxon>
        <taxon>Ascomycota</taxon>
        <taxon>Pezizomycotina</taxon>
        <taxon>Sordariomycetes</taxon>
        <taxon>Hypocreomycetidae</taxon>
        <taxon>Hypocreales</taxon>
        <taxon>Bionectriaceae</taxon>
        <taxon>Clonostachys</taxon>
    </lineage>
</organism>
<reference evidence="8 9" key="1">
    <citation type="submission" date="2019-06" db="EMBL/GenBank/DDBJ databases">
        <authorList>
            <person name="Broberg M."/>
        </authorList>
    </citation>
    <scope>NUCLEOTIDE SEQUENCE [LARGE SCALE GENOMIC DNA]</scope>
</reference>
<protein>
    <recommendedName>
        <fullName evidence="7">Major facilitator superfamily (MFS) profile domain-containing protein</fullName>
    </recommendedName>
</protein>
<evidence type="ECO:0000256" key="5">
    <source>
        <dbReference type="ARBA" id="ARBA00023136"/>
    </source>
</evidence>
<evidence type="ECO:0000256" key="3">
    <source>
        <dbReference type="ARBA" id="ARBA00022692"/>
    </source>
</evidence>
<feature type="domain" description="Major facilitator superfamily (MFS) profile" evidence="7">
    <location>
        <begin position="48"/>
        <end position="600"/>
    </location>
</feature>
<feature type="transmembrane region" description="Helical" evidence="6">
    <location>
        <begin position="351"/>
        <end position="372"/>
    </location>
</feature>
<keyword evidence="3 6" id="KW-0812">Transmembrane</keyword>
<gene>
    <name evidence="8" type="ORF">CLO192961_LOCUS492548</name>
</gene>
<keyword evidence="4 6" id="KW-1133">Transmembrane helix</keyword>
<dbReference type="Proteomes" id="UP000766486">
    <property type="component" value="Unassembled WGS sequence"/>
</dbReference>
<evidence type="ECO:0000256" key="4">
    <source>
        <dbReference type="ARBA" id="ARBA00022989"/>
    </source>
</evidence>
<feature type="transmembrane region" description="Helical" evidence="6">
    <location>
        <begin position="244"/>
        <end position="263"/>
    </location>
</feature>
<feature type="transmembrane region" description="Helical" evidence="6">
    <location>
        <begin position="140"/>
        <end position="161"/>
    </location>
</feature>
<dbReference type="EMBL" id="CABFNS010001090">
    <property type="protein sequence ID" value="VUC38044.1"/>
    <property type="molecule type" value="Genomic_DNA"/>
</dbReference>
<dbReference type="InterPro" id="IPR036259">
    <property type="entry name" value="MFS_trans_sf"/>
</dbReference>
<feature type="transmembrane region" description="Helical" evidence="6">
    <location>
        <begin position="204"/>
        <end position="224"/>
    </location>
</feature>
<feature type="transmembrane region" description="Helical" evidence="6">
    <location>
        <begin position="384"/>
        <end position="402"/>
    </location>
</feature>
<dbReference type="InterPro" id="IPR053791">
    <property type="entry name" value="MFS_Tri12-like"/>
</dbReference>
<dbReference type="PANTHER" id="PTHR23501">
    <property type="entry name" value="MAJOR FACILITATOR SUPERFAMILY"/>
    <property type="match status" value="1"/>
</dbReference>
<dbReference type="InterPro" id="IPR020846">
    <property type="entry name" value="MFS_dom"/>
</dbReference>
<evidence type="ECO:0000313" key="9">
    <source>
        <dbReference type="Proteomes" id="UP000766486"/>
    </source>
</evidence>
<comment type="subcellular location">
    <subcellularLocation>
        <location evidence="1">Membrane</location>
        <topology evidence="1">Multi-pass membrane protein</topology>
    </subcellularLocation>
</comment>
<accession>A0ABY6V3R1</accession>
<name>A0ABY6V3R1_BIOOC</name>
<dbReference type="InterPro" id="IPR010573">
    <property type="entry name" value="MFS_Str1/Tri12-like"/>
</dbReference>
<feature type="transmembrane region" description="Helical" evidence="6">
    <location>
        <begin position="408"/>
        <end position="425"/>
    </location>
</feature>
<evidence type="ECO:0000256" key="6">
    <source>
        <dbReference type="SAM" id="Phobius"/>
    </source>
</evidence>
<feature type="transmembrane region" description="Helical" evidence="6">
    <location>
        <begin position="173"/>
        <end position="192"/>
    </location>
</feature>
<sequence>MSVAEGEKASTDVEKVQPVSPVHAEHVPNEENSYIPQSDEEYQVTFKTWIVVSILACSYGISFWIVPALSACQAGVATQLGDVTKQAWYVPIYTMTVTLAFMICGANSDLFGRRWFIIGGNALLFVGFIVGGTAKNNTSLIVAQAFIGFGAGNAQLAAFALPELLPNKWRHSAIVLADVGVYFAVIVGPVAGRFAIQHGDQWRWLFYGPAIAVVFSFAGLYLYYYPPKHPRGLPTSQALRELDYVGVVLFTLATTLILTGIVYTTSLASSDPTVIGTLCSGFGCLVAFALWETFAPLKQPLTPTRIFTRDNGRELTAPFVVGFVVTMFYYCLNVVYPTMIAVFFTDETTDFRYAAVLTLPQNLGLTFGAVLLTCFGSMIGRWRWTLTGSVTIMVVFGALLALGTPDRFGMVIAFIFLSEIGFGWAQYLSIAHIQFGTDQVELGISGGLALVHFPSVSHSHPTNKICRGVARFAGGSVAISIYQTILTNVQTKEASKLIPPVAIAAGLPETSVQGLIAALPLGSAALAEVPGITNDIITAAAAAFKQSYVVGLRTTCLSSLSFGVIGIIACLFCQDIEHKMNDKIEIFLENDTNADKNKYH</sequence>
<evidence type="ECO:0000313" key="8">
    <source>
        <dbReference type="EMBL" id="VUC38044.1"/>
    </source>
</evidence>
<keyword evidence="2" id="KW-0813">Transport</keyword>
<dbReference type="CDD" id="cd06179">
    <property type="entry name" value="MFS_TRI12_like"/>
    <property type="match status" value="1"/>
</dbReference>
<comment type="caution">
    <text evidence="8">The sequence shown here is derived from an EMBL/GenBank/DDBJ whole genome shotgun (WGS) entry which is preliminary data.</text>
</comment>
<keyword evidence="9" id="KW-1185">Reference proteome</keyword>
<proteinExistence type="predicted"/>
<evidence type="ECO:0000256" key="1">
    <source>
        <dbReference type="ARBA" id="ARBA00004141"/>
    </source>
</evidence>